<name>A0ACC2NKV8_9HYME</name>
<accession>A0ACC2NKV8</accession>
<organism evidence="1 2">
    <name type="scientific">Eretmocerus hayati</name>
    <dbReference type="NCBI Taxonomy" id="131215"/>
    <lineage>
        <taxon>Eukaryota</taxon>
        <taxon>Metazoa</taxon>
        <taxon>Ecdysozoa</taxon>
        <taxon>Arthropoda</taxon>
        <taxon>Hexapoda</taxon>
        <taxon>Insecta</taxon>
        <taxon>Pterygota</taxon>
        <taxon>Neoptera</taxon>
        <taxon>Endopterygota</taxon>
        <taxon>Hymenoptera</taxon>
        <taxon>Apocrita</taxon>
        <taxon>Proctotrupomorpha</taxon>
        <taxon>Chalcidoidea</taxon>
        <taxon>Aphelinidae</taxon>
        <taxon>Aphelininae</taxon>
        <taxon>Eretmocerus</taxon>
    </lineage>
</organism>
<proteinExistence type="predicted"/>
<dbReference type="Proteomes" id="UP001239111">
    <property type="component" value="Chromosome 3"/>
</dbReference>
<sequence length="529" mass="60066">MTHRTEFQENWLSRKDKHGDLVSSWCQREENIYSFFCKICNSSYSCAKGFGALSQHSETTKHEKNRPKIAGGQRVLIPPTAIVQPTATTQPMINIQPSTDKNSQQQKSSATQSQKSGGNQNVIPMFSLEDEATRAELFYIMDLVVNNGSVSACNDKKYLFRAMFPRGVPESFSLSATKVSYNMTDALGPHFLSRLLVDLRRPNTKFVLQFDESPNSKKKKELQVRVSFWSGSLNRIVNRHLVTYFIPRGDAKTLFGFLNKSLCDHDLSFLSVLTLGCDGPNVNKSVINLFNTKMRELGRKEMINIGTCLLHVVDNTFMKGVNSLPLDVSDGVIKLYYFVNHSELRVQNFENVQKSMNMTVYQLVHHCTVRWLTLGEAAETTLKLWPAIEEFILVYIPKNDKDTVGKQNYKEVREFVNNPLTKPSLEYVAYLSKIFTREFTLLMQKTEPLIHIVHSQLTKLVHILLKNFIKPSSIPNDVLDIALIKSLEDGNVHLQPEEMNCGTGCSKLVPALSKIDNSTFLERKNVIEP</sequence>
<gene>
    <name evidence="1" type="ORF">QAD02_003087</name>
</gene>
<dbReference type="EMBL" id="CM056743">
    <property type="protein sequence ID" value="KAJ8671828.1"/>
    <property type="molecule type" value="Genomic_DNA"/>
</dbReference>
<evidence type="ECO:0000313" key="1">
    <source>
        <dbReference type="EMBL" id="KAJ8671828.1"/>
    </source>
</evidence>
<evidence type="ECO:0000313" key="2">
    <source>
        <dbReference type="Proteomes" id="UP001239111"/>
    </source>
</evidence>
<reference evidence="1" key="1">
    <citation type="submission" date="2023-04" db="EMBL/GenBank/DDBJ databases">
        <title>A chromosome-level genome assembly of the parasitoid wasp Eretmocerus hayati.</title>
        <authorList>
            <person name="Zhong Y."/>
            <person name="Liu S."/>
            <person name="Liu Y."/>
        </authorList>
    </citation>
    <scope>NUCLEOTIDE SEQUENCE</scope>
    <source>
        <strain evidence="1">ZJU_SS_LIU_2023</strain>
    </source>
</reference>
<comment type="caution">
    <text evidence="1">The sequence shown here is derived from an EMBL/GenBank/DDBJ whole genome shotgun (WGS) entry which is preliminary data.</text>
</comment>
<keyword evidence="2" id="KW-1185">Reference proteome</keyword>
<protein>
    <submittedName>
        <fullName evidence="1">Uncharacterized protein</fullName>
    </submittedName>
</protein>